<feature type="binding site" evidence="4">
    <location>
        <begin position="16"/>
        <end position="21"/>
    </location>
    <ligand>
        <name>NADP(+)</name>
        <dbReference type="ChEBI" id="CHEBI:58349"/>
    </ligand>
</feature>
<dbReference type="SUPFAM" id="SSF48179">
    <property type="entry name" value="6-phosphogluconate dehydrogenase C-terminal domain-like"/>
    <property type="match status" value="1"/>
</dbReference>
<dbReference type="GO" id="GO:0004735">
    <property type="term" value="F:pyrroline-5-carboxylate reductase activity"/>
    <property type="evidence" value="ECO:0007669"/>
    <property type="project" value="UniProtKB-EC"/>
</dbReference>
<gene>
    <name evidence="8" type="ORF">TRICI_001126</name>
</gene>
<dbReference type="InterPro" id="IPR008927">
    <property type="entry name" value="6-PGluconate_DH-like_C_sf"/>
</dbReference>
<keyword evidence="2 4" id="KW-0521">NADP</keyword>
<evidence type="ECO:0000256" key="1">
    <source>
        <dbReference type="ARBA" id="ARBA00005525"/>
    </source>
</evidence>
<feature type="domain" description="Pyrroline-5-carboxylate reductase catalytic N-terminal" evidence="6">
    <location>
        <begin position="12"/>
        <end position="119"/>
    </location>
</feature>
<evidence type="ECO:0000313" key="8">
    <source>
        <dbReference type="EMBL" id="KAA8916730.1"/>
    </source>
</evidence>
<organism evidence="8 9">
    <name type="scientific">Trichomonascus ciferrii</name>
    <dbReference type="NCBI Taxonomy" id="44093"/>
    <lineage>
        <taxon>Eukaryota</taxon>
        <taxon>Fungi</taxon>
        <taxon>Dikarya</taxon>
        <taxon>Ascomycota</taxon>
        <taxon>Saccharomycotina</taxon>
        <taxon>Dipodascomycetes</taxon>
        <taxon>Dipodascales</taxon>
        <taxon>Trichomonascaceae</taxon>
        <taxon>Trichomonascus</taxon>
        <taxon>Trichomonascus ciferrii complex</taxon>
    </lineage>
</organism>
<dbReference type="NCBIfam" id="TIGR00112">
    <property type="entry name" value="proC"/>
    <property type="match status" value="1"/>
</dbReference>
<evidence type="ECO:0000259" key="6">
    <source>
        <dbReference type="Pfam" id="PF03807"/>
    </source>
</evidence>
<comment type="pathway">
    <text evidence="5">Amino-acid biosynthesis; L-proline biosynthesis; L-proline from L-glutamate 5-semialdehyde: step 1/1.</text>
</comment>
<dbReference type="InterPro" id="IPR036291">
    <property type="entry name" value="NAD(P)-bd_dom_sf"/>
</dbReference>
<proteinExistence type="inferred from homology"/>
<dbReference type="InterPro" id="IPR028939">
    <property type="entry name" value="P5C_Rdtase_cat_N"/>
</dbReference>
<dbReference type="EC" id="1.5.1.2" evidence="5"/>
<keyword evidence="5" id="KW-0641">Proline biosynthesis</keyword>
<dbReference type="AlphaFoldDB" id="A0A642V9B5"/>
<comment type="caution">
    <text evidence="8">The sequence shown here is derived from an EMBL/GenBank/DDBJ whole genome shotgun (WGS) entry which is preliminary data.</text>
</comment>
<keyword evidence="5" id="KW-0028">Amino-acid biosynthesis</keyword>
<evidence type="ECO:0000256" key="5">
    <source>
        <dbReference type="RuleBase" id="RU003903"/>
    </source>
</evidence>
<reference evidence="8" key="1">
    <citation type="journal article" date="2019" name="G3 (Bethesda)">
        <title>Genome Assemblies of Two Rare Opportunistic Yeast Pathogens: Diutina rugosa (syn. Candida rugosa) and Trichomonascus ciferrii (syn. Candida ciferrii).</title>
        <authorList>
            <person name="Mixao V."/>
            <person name="Saus E."/>
            <person name="Hansen A.P."/>
            <person name="Lass-Florl C."/>
            <person name="Gabaldon T."/>
        </authorList>
    </citation>
    <scope>NUCLEOTIDE SEQUENCE</scope>
    <source>
        <strain evidence="8">CBS 4856</strain>
    </source>
</reference>
<dbReference type="EMBL" id="SWFS01000084">
    <property type="protein sequence ID" value="KAA8916730.1"/>
    <property type="molecule type" value="Genomic_DNA"/>
</dbReference>
<evidence type="ECO:0000256" key="2">
    <source>
        <dbReference type="ARBA" id="ARBA00022857"/>
    </source>
</evidence>
<feature type="binding site" evidence="4">
    <location>
        <position position="77"/>
    </location>
    <ligand>
        <name>NADPH</name>
        <dbReference type="ChEBI" id="CHEBI:57783"/>
    </ligand>
</feature>
<dbReference type="Pfam" id="PF03807">
    <property type="entry name" value="F420_oxidored"/>
    <property type="match status" value="1"/>
</dbReference>
<dbReference type="Gene3D" id="1.10.3730.10">
    <property type="entry name" value="ProC C-terminal domain-like"/>
    <property type="match status" value="1"/>
</dbReference>
<keyword evidence="3 5" id="KW-0560">Oxidoreductase</keyword>
<sequence>MTDKIEIKPGYTVGVLGCGTMGTAVLNAMLETKAKTEGSDKTSIIPGRFLAAVNSDASAKRLTDTYGDKVELFLQKNNDLVKQSDMIILGCKPFMLDKIVGDIPQDLFKGKVVVSLLAGKTIAQLEDYTGDHAVIARAMTNTPSKIGHGMTVVSFPQHGVTDSVRSSINWIFENTGRCLFLEEKHQDVATALCGSGPAFCYLFMEAMCDGAVRMGMPYPLAQECAAQVLKGAAEMVHQEGHPAVLRSKVCTPAGTTIGGLMVMEDNKVRSAVARSIEESTNIATALGKK</sequence>
<evidence type="ECO:0000259" key="7">
    <source>
        <dbReference type="Pfam" id="PF14748"/>
    </source>
</evidence>
<dbReference type="UniPathway" id="UPA00098">
    <property type="reaction ID" value="UER00361"/>
</dbReference>
<dbReference type="Pfam" id="PF14748">
    <property type="entry name" value="P5CR_dimer"/>
    <property type="match status" value="1"/>
</dbReference>
<dbReference type="InterPro" id="IPR029036">
    <property type="entry name" value="P5CR_dimer"/>
</dbReference>
<dbReference type="HAMAP" id="MF_01925">
    <property type="entry name" value="P5C_reductase"/>
    <property type="match status" value="1"/>
</dbReference>
<feature type="binding site" evidence="4">
    <location>
        <position position="43"/>
    </location>
    <ligand>
        <name>NADP(+)</name>
        <dbReference type="ChEBI" id="CHEBI:58349"/>
    </ligand>
</feature>
<dbReference type="Proteomes" id="UP000761534">
    <property type="component" value="Unassembled WGS sequence"/>
</dbReference>
<keyword evidence="9" id="KW-1185">Reference proteome</keyword>
<dbReference type="Gene3D" id="3.40.50.720">
    <property type="entry name" value="NAD(P)-binding Rossmann-like Domain"/>
    <property type="match status" value="1"/>
</dbReference>
<comment type="catalytic activity">
    <reaction evidence="5">
        <text>L-proline + NADP(+) = (S)-1-pyrroline-5-carboxylate + NADPH + 2 H(+)</text>
        <dbReference type="Rhea" id="RHEA:14109"/>
        <dbReference type="ChEBI" id="CHEBI:15378"/>
        <dbReference type="ChEBI" id="CHEBI:17388"/>
        <dbReference type="ChEBI" id="CHEBI:57783"/>
        <dbReference type="ChEBI" id="CHEBI:58349"/>
        <dbReference type="ChEBI" id="CHEBI:60039"/>
        <dbReference type="EC" id="1.5.1.2"/>
    </reaction>
</comment>
<dbReference type="InterPro" id="IPR000304">
    <property type="entry name" value="Pyrroline-COOH_reductase"/>
</dbReference>
<dbReference type="VEuPathDB" id="FungiDB:TRICI_001126"/>
<evidence type="ECO:0000256" key="3">
    <source>
        <dbReference type="ARBA" id="ARBA00023002"/>
    </source>
</evidence>
<feature type="domain" description="Pyrroline-5-carboxylate reductase dimerisation" evidence="7">
    <location>
        <begin position="183"/>
        <end position="284"/>
    </location>
</feature>
<evidence type="ECO:0000313" key="9">
    <source>
        <dbReference type="Proteomes" id="UP000761534"/>
    </source>
</evidence>
<comment type="similarity">
    <text evidence="1 5">Belongs to the pyrroline-5-carboxylate reductase family.</text>
</comment>
<dbReference type="PROSITE" id="PS00521">
    <property type="entry name" value="P5CR"/>
    <property type="match status" value="1"/>
</dbReference>
<protein>
    <recommendedName>
        <fullName evidence="5">Pyrroline-5-carboxylate reductase</fullName>
        <ecNumber evidence="5">1.5.1.2</ecNumber>
    </recommendedName>
</protein>
<dbReference type="GO" id="GO:0055129">
    <property type="term" value="P:L-proline biosynthetic process"/>
    <property type="evidence" value="ECO:0007669"/>
    <property type="project" value="UniProtKB-UniPathway"/>
</dbReference>
<dbReference type="PANTHER" id="PTHR11645">
    <property type="entry name" value="PYRROLINE-5-CARBOXYLATE REDUCTASE"/>
    <property type="match status" value="1"/>
</dbReference>
<accession>A0A642V9B5</accession>
<dbReference type="PIRSF" id="PIRSF000193">
    <property type="entry name" value="Pyrrol-5-carb_rd"/>
    <property type="match status" value="1"/>
</dbReference>
<dbReference type="SUPFAM" id="SSF51735">
    <property type="entry name" value="NAD(P)-binding Rossmann-fold domains"/>
    <property type="match status" value="1"/>
</dbReference>
<dbReference type="OrthoDB" id="10263291at2759"/>
<name>A0A642V9B5_9ASCO</name>
<dbReference type="FunFam" id="1.10.3730.10:FF:000001">
    <property type="entry name" value="Pyrroline-5-carboxylate reductase"/>
    <property type="match status" value="1"/>
</dbReference>
<evidence type="ECO:0000256" key="4">
    <source>
        <dbReference type="PIRSR" id="PIRSR000193-1"/>
    </source>
</evidence>
<dbReference type="PANTHER" id="PTHR11645:SF0">
    <property type="entry name" value="PYRROLINE-5-CARBOXYLATE REDUCTASE 3"/>
    <property type="match status" value="1"/>
</dbReference>
<dbReference type="InterPro" id="IPR053790">
    <property type="entry name" value="P5CR-like_CS"/>
</dbReference>